<dbReference type="RefSeq" id="WP_000332807.1">
    <property type="nucleotide sequence ID" value="NZ_AP018796.1"/>
</dbReference>
<gene>
    <name evidence="1" type="ORF">BvCmsKKP061_03480</name>
</gene>
<sequence>MCDFSDMTVDEAAKSAMQAELICSLMMGNTGGMTEGEIESLLALIKQLTGKAGSWLIAASGDDAICVND</sequence>
<reference evidence="1 2" key="1">
    <citation type="submission" date="2018-04" db="EMBL/GenBank/DDBJ databases">
        <title>Large scale genomics of bovine and human commensal E. coli to reveal the emerging process of EHEC.</title>
        <authorList>
            <person name="Arimizu Y."/>
            <person name="Ogura Y."/>
        </authorList>
    </citation>
    <scope>NUCLEOTIDE SEQUENCE [LARGE SCALE GENOMIC DNA]</scope>
    <source>
        <strain evidence="1 2">KK-P061</strain>
    </source>
</reference>
<comment type="caution">
    <text evidence="1">The sequence shown here is derived from an EMBL/GenBank/DDBJ whole genome shotgun (WGS) entry which is preliminary data.</text>
</comment>
<evidence type="ECO:0000313" key="2">
    <source>
        <dbReference type="Proteomes" id="UP000303027"/>
    </source>
</evidence>
<proteinExistence type="predicted"/>
<name>A0A0F3SEN8_ECOLX</name>
<evidence type="ECO:0000313" key="1">
    <source>
        <dbReference type="EMBL" id="GDH51650.1"/>
    </source>
</evidence>
<accession>A0A0F3SEN8</accession>
<organism evidence="1 2">
    <name type="scientific">Escherichia coli</name>
    <dbReference type="NCBI Taxonomy" id="562"/>
    <lineage>
        <taxon>Bacteria</taxon>
        <taxon>Pseudomonadati</taxon>
        <taxon>Pseudomonadota</taxon>
        <taxon>Gammaproteobacteria</taxon>
        <taxon>Enterobacterales</taxon>
        <taxon>Enterobacteriaceae</taxon>
        <taxon>Escherichia</taxon>
    </lineage>
</organism>
<dbReference type="Proteomes" id="UP000303027">
    <property type="component" value="Unassembled WGS sequence"/>
</dbReference>
<dbReference type="EMBL" id="BFXY01000109">
    <property type="protein sequence ID" value="GDH51650.1"/>
    <property type="molecule type" value="Genomic_DNA"/>
</dbReference>
<dbReference type="AlphaFoldDB" id="A0A0F3SEN8"/>
<protein>
    <submittedName>
        <fullName evidence="1">Uncharacterized protein</fullName>
    </submittedName>
</protein>